<dbReference type="Ensembl" id="ENSEAST00005033205.2">
    <property type="protein sequence ID" value="ENSEASP00005030546.2"/>
    <property type="gene ID" value="ENSEASG00005020797.2"/>
</dbReference>
<dbReference type="PROSITE" id="PS50280">
    <property type="entry name" value="SET"/>
    <property type="match status" value="1"/>
</dbReference>
<dbReference type="SUPFAM" id="SSF82199">
    <property type="entry name" value="SET domain"/>
    <property type="match status" value="1"/>
</dbReference>
<evidence type="ECO:0000256" key="12">
    <source>
        <dbReference type="ARBA" id="ARBA00023163"/>
    </source>
</evidence>
<dbReference type="GO" id="GO:0000779">
    <property type="term" value="C:condensed chromosome, centromeric region"/>
    <property type="evidence" value="ECO:0007669"/>
    <property type="project" value="Ensembl"/>
</dbReference>
<dbReference type="GO" id="GO:0005654">
    <property type="term" value="C:nucleoplasm"/>
    <property type="evidence" value="ECO:0007669"/>
    <property type="project" value="Ensembl"/>
</dbReference>
<feature type="compositionally biased region" description="Gly residues" evidence="18">
    <location>
        <begin position="60"/>
        <end position="75"/>
    </location>
</feature>
<dbReference type="GO" id="GO:0140941">
    <property type="term" value="F:histone H4K20me methyltransferase activity"/>
    <property type="evidence" value="ECO:0007669"/>
    <property type="project" value="UniProtKB-EC"/>
</dbReference>
<evidence type="ECO:0000256" key="5">
    <source>
        <dbReference type="ARBA" id="ARBA00022454"/>
    </source>
</evidence>
<dbReference type="GO" id="GO:0032259">
    <property type="term" value="P:methylation"/>
    <property type="evidence" value="ECO:0007669"/>
    <property type="project" value="UniProtKB-KW"/>
</dbReference>
<comment type="subcellular location">
    <subcellularLocation>
        <location evidence="2">Chromosome</location>
    </subcellularLocation>
    <subcellularLocation>
        <location evidence="1">Nucleus</location>
    </subcellularLocation>
</comment>
<dbReference type="GO" id="GO:1904047">
    <property type="term" value="F:S-adenosyl-L-methionine binding"/>
    <property type="evidence" value="ECO:0007669"/>
    <property type="project" value="Ensembl"/>
</dbReference>
<dbReference type="PROSITE" id="PS51570">
    <property type="entry name" value="SAM_MT43_SUVAR420_2"/>
    <property type="match status" value="1"/>
</dbReference>
<feature type="region of interest" description="Disordered" evidence="18">
    <location>
        <begin position="99"/>
        <end position="124"/>
    </location>
</feature>
<keyword evidence="12" id="KW-0804">Transcription</keyword>
<evidence type="ECO:0000256" key="17">
    <source>
        <dbReference type="ARBA" id="ARBA00048710"/>
    </source>
</evidence>
<evidence type="ECO:0000256" key="7">
    <source>
        <dbReference type="ARBA" id="ARBA00022603"/>
    </source>
</evidence>
<dbReference type="EC" id="2.1.1.361" evidence="3"/>
<dbReference type="InterPro" id="IPR046341">
    <property type="entry name" value="SET_dom_sf"/>
</dbReference>
<feature type="region of interest" description="Disordered" evidence="18">
    <location>
        <begin position="26"/>
        <end position="87"/>
    </location>
</feature>
<evidence type="ECO:0000256" key="8">
    <source>
        <dbReference type="ARBA" id="ARBA00022679"/>
    </source>
</evidence>
<keyword evidence="9" id="KW-0949">S-adenosyl-L-methionine</keyword>
<dbReference type="Proteomes" id="UP000694387">
    <property type="component" value="Chromosome 26"/>
</dbReference>
<sequence length="620" mass="69017">MTALGAIGSSWRHMTAARAWRGFVGAQTGGGRGGAEWSSANRSGASSRATEEWRRPWPMGGRGGRGGAGPAGQTGGAATVSDESRRRQWEVVAAAARAPEEEVEEEEKRMRRRKGTPKSRLSYKWPRASTCPGFRPCFAPATLGQRQHGPWGSMGPDRVTARELCENDDLATSLVLDPYLGFRTHKMNVSPVPPLRRQHHLRSALEAFLRQRDLEAAYRALTLGGWMAHYFQSRGPRQEAALKTHIYRYLRAFLPESGFTILPCTRYSMEKNGAKIVSTRAWKKNEKLELLVGCIAELREADEGLLRAGENDFSIMYSTRKRSAQLWLGPAAFINHDCKPNCKFVPADGNAACVKVLRDIEPGDEVTCFYGDGFFGEKNEHCECYTCERKGEGAFRLRPREPVPPRPLDKYELRETKRRLQQGLDSSGRQGLLGPLACAHLSPLRRDPFCAACQPLRPQPCGSRPDAVPLWLQWLPQPQLRVRPRRRRRPQPRRALAPPVLRAARVSLHRWGGCGPRCCLRAEALVALGQVPRARWAPQQDWHWARRYGLPYVARVDLSRMAPAPPATTVPAPVRTPGPSPGPGPIPKQALAFAPFSPPKRLRLVVSHGSINLDVNGDRP</sequence>
<evidence type="ECO:0000256" key="6">
    <source>
        <dbReference type="ARBA" id="ARBA00022491"/>
    </source>
</evidence>
<dbReference type="GO" id="GO:0140944">
    <property type="term" value="F:histone H4K20 monomethyltransferase activity"/>
    <property type="evidence" value="ECO:0007669"/>
    <property type="project" value="UniProtKB-EC"/>
</dbReference>
<dbReference type="GO" id="GO:0045830">
    <property type="term" value="P:positive regulation of isotype switching"/>
    <property type="evidence" value="ECO:0007669"/>
    <property type="project" value="Ensembl"/>
</dbReference>
<reference evidence="20" key="3">
    <citation type="submission" date="2025-09" db="UniProtKB">
        <authorList>
            <consortium name="Ensembl"/>
        </authorList>
    </citation>
    <scope>IDENTIFICATION</scope>
</reference>
<dbReference type="SMART" id="SM00317">
    <property type="entry name" value="SET"/>
    <property type="match status" value="1"/>
</dbReference>
<dbReference type="EC" id="2.1.1.362" evidence="4"/>
<evidence type="ECO:0000256" key="4">
    <source>
        <dbReference type="ARBA" id="ARBA00012188"/>
    </source>
</evidence>
<comment type="catalytic activity">
    <reaction evidence="16">
        <text>N(6),N(6)-dimethyl-L-lysyl(20)-[histone H4] + S-adenosyl-L-methionine = N(6),N(6),N(6)-trimethyl-L-lysyl(20)-[histone H4] + S-adenosyl-L-homocysteine + H(+)</text>
        <dbReference type="Rhea" id="RHEA:61992"/>
        <dbReference type="Rhea" id="RHEA-COMP:15556"/>
        <dbReference type="Rhea" id="RHEA-COMP:15998"/>
        <dbReference type="ChEBI" id="CHEBI:15378"/>
        <dbReference type="ChEBI" id="CHEBI:57856"/>
        <dbReference type="ChEBI" id="CHEBI:59789"/>
        <dbReference type="ChEBI" id="CHEBI:61961"/>
        <dbReference type="ChEBI" id="CHEBI:61976"/>
    </reaction>
    <physiologicalReaction direction="left-to-right" evidence="16">
        <dbReference type="Rhea" id="RHEA:61993"/>
    </physiologicalReaction>
</comment>
<dbReference type="InterPro" id="IPR025790">
    <property type="entry name" value="Suv4-20_animal"/>
</dbReference>
<evidence type="ECO:0000256" key="9">
    <source>
        <dbReference type="ARBA" id="ARBA00022691"/>
    </source>
</evidence>
<keyword evidence="10" id="KW-0156">Chromatin regulator</keyword>
<feature type="compositionally biased region" description="Pro residues" evidence="18">
    <location>
        <begin position="565"/>
        <end position="586"/>
    </location>
</feature>
<keyword evidence="13" id="KW-0539">Nucleus</keyword>
<dbReference type="GeneTree" id="ENSGT00940000161700"/>
<keyword evidence="21" id="KW-1185">Reference proteome</keyword>
<protein>
    <recommendedName>
        <fullName evidence="14">[histone H4]-N-methyl-L-lysine20 N-methyltransferase KMT5B</fullName>
        <ecNumber evidence="3">2.1.1.361</ecNumber>
        <ecNumber evidence="4">2.1.1.362</ecNumber>
    </recommendedName>
    <alternativeName>
        <fullName evidence="15">[histone H4]-lysine20 N-methyltransferase KMT5B</fullName>
    </alternativeName>
</protein>
<evidence type="ECO:0000256" key="18">
    <source>
        <dbReference type="SAM" id="MobiDB-lite"/>
    </source>
</evidence>
<keyword evidence="5" id="KW-0158">Chromosome</keyword>
<name>A0A8C4MQ08_EQUAS</name>
<dbReference type="GO" id="GO:0006281">
    <property type="term" value="P:DNA repair"/>
    <property type="evidence" value="ECO:0007669"/>
    <property type="project" value="Ensembl"/>
</dbReference>
<evidence type="ECO:0000256" key="16">
    <source>
        <dbReference type="ARBA" id="ARBA00048602"/>
    </source>
</evidence>
<evidence type="ECO:0000256" key="11">
    <source>
        <dbReference type="ARBA" id="ARBA00023015"/>
    </source>
</evidence>
<dbReference type="FunFam" id="1.10.10.1700:FF:000001">
    <property type="entry name" value="Histone-lysine N-methyltransferase"/>
    <property type="match status" value="1"/>
</dbReference>
<evidence type="ECO:0000256" key="15">
    <source>
        <dbReference type="ARBA" id="ARBA00031835"/>
    </source>
</evidence>
<dbReference type="CDD" id="cd19185">
    <property type="entry name" value="SET_KMT5C"/>
    <property type="match status" value="1"/>
</dbReference>
<evidence type="ECO:0000259" key="19">
    <source>
        <dbReference type="PROSITE" id="PS50280"/>
    </source>
</evidence>
<dbReference type="GO" id="GO:0003682">
    <property type="term" value="F:chromatin binding"/>
    <property type="evidence" value="ECO:0007669"/>
    <property type="project" value="Ensembl"/>
</dbReference>
<dbReference type="GO" id="GO:0042393">
    <property type="term" value="F:histone binding"/>
    <property type="evidence" value="ECO:0007669"/>
    <property type="project" value="Ensembl"/>
</dbReference>
<keyword evidence="8" id="KW-0808">Transferase</keyword>
<evidence type="ECO:0000256" key="14">
    <source>
        <dbReference type="ARBA" id="ARBA00031786"/>
    </source>
</evidence>
<dbReference type="FunFam" id="2.170.270.10:FF:000006">
    <property type="entry name" value="Histone-lysine N-methyltransferase"/>
    <property type="match status" value="1"/>
</dbReference>
<accession>A0A8C4MQ08</accession>
<evidence type="ECO:0000256" key="10">
    <source>
        <dbReference type="ARBA" id="ARBA00022853"/>
    </source>
</evidence>
<reference evidence="20 21" key="1">
    <citation type="journal article" date="2020" name="Nat. Commun.">
        <title>Donkey genomes provide new insights into domestication and selection for coat color.</title>
        <authorList>
            <person name="Wang"/>
            <person name="C."/>
            <person name="Li"/>
            <person name="H."/>
            <person name="Guo"/>
            <person name="Y."/>
            <person name="Huang"/>
            <person name="J."/>
            <person name="Sun"/>
            <person name="Y."/>
            <person name="Min"/>
            <person name="J."/>
            <person name="Wang"/>
            <person name="J."/>
            <person name="Fang"/>
            <person name="X."/>
            <person name="Zhao"/>
            <person name="Z."/>
            <person name="Wang"/>
            <person name="S."/>
            <person name="Zhang"/>
            <person name="Y."/>
            <person name="Liu"/>
            <person name="Q."/>
            <person name="Jiang"/>
            <person name="Q."/>
            <person name="Wang"/>
            <person name="X."/>
            <person name="Guo"/>
            <person name="Y."/>
            <person name="Yang"/>
            <person name="C."/>
            <person name="Wang"/>
            <person name="Y."/>
            <person name="Tian"/>
            <person name="F."/>
            <person name="Zhuang"/>
            <person name="G."/>
            <person name="Fan"/>
            <person name="Y."/>
            <person name="Gao"/>
            <person name="Q."/>
            <person name="Li"/>
            <person name="Y."/>
            <person name="Ju"/>
            <person name="Z."/>
            <person name="Li"/>
            <person name="J."/>
            <person name="Li"/>
            <person name="R."/>
            <person name="Hou"/>
            <person name="M."/>
            <person name="Yang"/>
            <person name="G."/>
            <person name="Liu"/>
            <person name="G."/>
            <person name="Liu"/>
            <person name="W."/>
            <person name="Guo"/>
            <person name="J."/>
            <person name="Pan"/>
            <person name="S."/>
            <person name="Fan"/>
            <person name="G."/>
            <person name="Zhang"/>
            <person name="W."/>
            <person name="Zhang"/>
            <person name="R."/>
            <person name="Yu"/>
            <person name="J."/>
            <person name="Zhang"/>
            <person name="X."/>
            <person name="Yin"/>
            <person name="Q."/>
            <person name="Ji"/>
            <person name="C."/>
            <person name="Jin"/>
            <person name="Y."/>
            <person name="Yue"/>
            <person name="G."/>
            <person name="Liu"/>
            <person name="M."/>
            <person name="Xu"/>
            <person name="J."/>
            <person name="Liu"/>
            <person name="S."/>
            <person name="Jordana"/>
            <person name="J."/>
            <person name="Noce"/>
            <person name="A."/>
            <person name="Amills"/>
            <person name="M."/>
            <person name="Wu"/>
            <person name="D.D."/>
            <person name="Li"/>
            <person name="S."/>
            <person name="Zhou"/>
            <person name="X. and Zhong"/>
            <person name="J."/>
        </authorList>
    </citation>
    <scope>NUCLEOTIDE SEQUENCE [LARGE SCALE GENOMIC DNA]</scope>
</reference>
<evidence type="ECO:0000313" key="21">
    <source>
        <dbReference type="Proteomes" id="UP000694387"/>
    </source>
</evidence>
<organism evidence="20 21">
    <name type="scientific">Equus asinus</name>
    <name type="common">Donkey</name>
    <name type="synonym">Equus africanus asinus</name>
    <dbReference type="NCBI Taxonomy" id="9793"/>
    <lineage>
        <taxon>Eukaryota</taxon>
        <taxon>Metazoa</taxon>
        <taxon>Chordata</taxon>
        <taxon>Craniata</taxon>
        <taxon>Vertebrata</taxon>
        <taxon>Euteleostomi</taxon>
        <taxon>Mammalia</taxon>
        <taxon>Eutheria</taxon>
        <taxon>Laurasiatheria</taxon>
        <taxon>Perissodactyla</taxon>
        <taxon>Equidae</taxon>
        <taxon>Equus</taxon>
    </lineage>
</organism>
<feature type="domain" description="SET" evidence="19">
    <location>
        <begin position="257"/>
        <end position="371"/>
    </location>
</feature>
<evidence type="ECO:0000256" key="3">
    <source>
        <dbReference type="ARBA" id="ARBA00012187"/>
    </source>
</evidence>
<dbReference type="InterPro" id="IPR001214">
    <property type="entry name" value="SET_dom"/>
</dbReference>
<keyword evidence="7" id="KW-0489">Methyltransferase</keyword>
<dbReference type="GO" id="GO:2001034">
    <property type="term" value="P:positive regulation of double-strand break repair via nonhomologous end joining"/>
    <property type="evidence" value="ECO:0007669"/>
    <property type="project" value="Ensembl"/>
</dbReference>
<dbReference type="InterPro" id="IPR041938">
    <property type="entry name" value="Hist-Lys_N-MTase_N"/>
</dbReference>
<dbReference type="PANTHER" id="PTHR12977">
    <property type="entry name" value="SUPPRESSOR OF VARIEGATION 4-20-RELATED"/>
    <property type="match status" value="1"/>
</dbReference>
<feature type="compositionally biased region" description="Low complexity" evidence="18">
    <location>
        <begin position="38"/>
        <end position="48"/>
    </location>
</feature>
<dbReference type="GO" id="GO:0005721">
    <property type="term" value="C:pericentric heterochromatin"/>
    <property type="evidence" value="ECO:0007669"/>
    <property type="project" value="Ensembl"/>
</dbReference>
<gene>
    <name evidence="20" type="primary">KMT5C</name>
</gene>
<evidence type="ECO:0000256" key="2">
    <source>
        <dbReference type="ARBA" id="ARBA00004286"/>
    </source>
</evidence>
<dbReference type="InterPro" id="IPR044425">
    <property type="entry name" value="KMT5C_SET"/>
</dbReference>
<feature type="region of interest" description="Disordered" evidence="18">
    <location>
        <begin position="565"/>
        <end position="590"/>
    </location>
</feature>
<evidence type="ECO:0000313" key="20">
    <source>
        <dbReference type="Ensembl" id="ENSEASP00005030546.2"/>
    </source>
</evidence>
<reference evidence="20" key="2">
    <citation type="submission" date="2025-08" db="UniProtKB">
        <authorList>
            <consortium name="Ensembl"/>
        </authorList>
    </citation>
    <scope>IDENTIFICATION</scope>
</reference>
<dbReference type="AlphaFoldDB" id="A0A8C4MQ08"/>
<dbReference type="Pfam" id="PF00856">
    <property type="entry name" value="SET"/>
    <property type="match status" value="1"/>
</dbReference>
<evidence type="ECO:0000256" key="1">
    <source>
        <dbReference type="ARBA" id="ARBA00004123"/>
    </source>
</evidence>
<proteinExistence type="predicted"/>
<keyword evidence="6" id="KW-0678">Repressor</keyword>
<dbReference type="Gene3D" id="2.170.270.10">
    <property type="entry name" value="SET domain"/>
    <property type="match status" value="1"/>
</dbReference>
<dbReference type="Gene3D" id="1.10.10.1700">
    <property type="entry name" value="Histone-lysine N-methyltransferase"/>
    <property type="match status" value="1"/>
</dbReference>
<evidence type="ECO:0000256" key="13">
    <source>
        <dbReference type="ARBA" id="ARBA00023242"/>
    </source>
</evidence>
<comment type="catalytic activity">
    <reaction evidence="17">
        <text>N(6)-methyl-L-lysyl(20)-[histone H4] + S-adenosyl-L-methionine = N(6),N(6)-dimethyl-L-lysyl(20)-[histone H4] + S-adenosyl-L-homocysteine + H(+)</text>
        <dbReference type="Rhea" id="RHEA:60348"/>
        <dbReference type="Rhea" id="RHEA-COMP:15555"/>
        <dbReference type="Rhea" id="RHEA-COMP:15556"/>
        <dbReference type="ChEBI" id="CHEBI:15378"/>
        <dbReference type="ChEBI" id="CHEBI:57856"/>
        <dbReference type="ChEBI" id="CHEBI:59789"/>
        <dbReference type="ChEBI" id="CHEBI:61929"/>
        <dbReference type="ChEBI" id="CHEBI:61976"/>
        <dbReference type="EC" id="2.1.1.362"/>
    </reaction>
    <physiologicalReaction direction="left-to-right" evidence="17">
        <dbReference type="Rhea" id="RHEA:60349"/>
    </physiologicalReaction>
</comment>
<dbReference type="PANTHER" id="PTHR12977:SF11">
    <property type="entry name" value="HISTONE-LYSINE N-METHYLTRANSFERASE KMT5C"/>
    <property type="match status" value="1"/>
</dbReference>
<keyword evidence="11" id="KW-0805">Transcription regulation</keyword>
<dbReference type="InterPro" id="IPR039977">
    <property type="entry name" value="Suv4-20/Set9"/>
</dbReference>